<accession>A0A2Z4IP88</accession>
<sequence length="157" mass="18099">MAGGRPRQPDELKKLKGTLQPCRVNQEAPKTLPGIPEVPSGLDHMGKKAFKEICEDLYQMKVITTHDRHILYQAAEALSDYRRYKKTLKKVGEVYENTNRKTGITHYHARPEVKMKKDAWEQFHKCLTQCGLTPSMRAKVKVVKKEEENPFEAMMNS</sequence>
<organism evidence="2 3">
    <name type="scientific">Echinicola strongylocentroti</name>
    <dbReference type="NCBI Taxonomy" id="1795355"/>
    <lineage>
        <taxon>Bacteria</taxon>
        <taxon>Pseudomonadati</taxon>
        <taxon>Bacteroidota</taxon>
        <taxon>Cytophagia</taxon>
        <taxon>Cytophagales</taxon>
        <taxon>Cyclobacteriaceae</taxon>
        <taxon>Echinicola</taxon>
    </lineage>
</organism>
<dbReference type="Proteomes" id="UP000248688">
    <property type="component" value="Chromosome"/>
</dbReference>
<name>A0A2Z4IP88_9BACT</name>
<dbReference type="AlphaFoldDB" id="A0A2Z4IP88"/>
<evidence type="ECO:0000313" key="2">
    <source>
        <dbReference type="EMBL" id="AWW32163.1"/>
    </source>
</evidence>
<dbReference type="EMBL" id="CP030041">
    <property type="protein sequence ID" value="AWW32163.1"/>
    <property type="molecule type" value="Genomic_DNA"/>
</dbReference>
<evidence type="ECO:0000256" key="1">
    <source>
        <dbReference type="SAM" id="MobiDB-lite"/>
    </source>
</evidence>
<dbReference type="RefSeq" id="WP_112785536.1">
    <property type="nucleotide sequence ID" value="NZ_CP030041.1"/>
</dbReference>
<gene>
    <name evidence="2" type="ORF">DN752_19580</name>
</gene>
<feature type="region of interest" description="Disordered" evidence="1">
    <location>
        <begin position="1"/>
        <end position="20"/>
    </location>
</feature>
<proteinExistence type="predicted"/>
<dbReference type="OrthoDB" id="964746at2"/>
<reference evidence="2 3" key="1">
    <citation type="submission" date="2018-06" db="EMBL/GenBank/DDBJ databases">
        <title>Echinicola strongylocentroti sp. nov., isolated from a sea urchin Strongylocentrotus intermedius.</title>
        <authorList>
            <person name="Bae S.S."/>
        </authorList>
    </citation>
    <scope>NUCLEOTIDE SEQUENCE [LARGE SCALE GENOMIC DNA]</scope>
    <source>
        <strain evidence="2 3">MEBiC08714</strain>
    </source>
</reference>
<evidence type="ECO:0000313" key="3">
    <source>
        <dbReference type="Proteomes" id="UP000248688"/>
    </source>
</evidence>
<keyword evidence="3" id="KW-1185">Reference proteome</keyword>
<dbReference type="KEGG" id="est:DN752_19580"/>
<dbReference type="InterPro" id="IPR006448">
    <property type="entry name" value="Phage_term_ssu_P27"/>
</dbReference>
<protein>
    <submittedName>
        <fullName evidence="2">Phage terminase small subunit P27 family</fullName>
    </submittedName>
</protein>
<dbReference type="Pfam" id="PF05119">
    <property type="entry name" value="Terminase_4"/>
    <property type="match status" value="1"/>
</dbReference>
<dbReference type="NCBIfam" id="TIGR01558">
    <property type="entry name" value="sm_term_P27"/>
    <property type="match status" value="1"/>
</dbReference>